<keyword evidence="1" id="KW-0012">Acyltransferase</keyword>
<proteinExistence type="inferred from homology"/>
<keyword evidence="1" id="KW-0808">Transferase</keyword>
<dbReference type="Proteomes" id="UP000279307">
    <property type="component" value="Chromosome 7"/>
</dbReference>
<organism evidence="2">
    <name type="scientific">Ooceraea biroi</name>
    <name type="common">Clonal raider ant</name>
    <name type="synonym">Cerapachys biroi</name>
    <dbReference type="NCBI Taxonomy" id="2015173"/>
    <lineage>
        <taxon>Eukaryota</taxon>
        <taxon>Metazoa</taxon>
        <taxon>Ecdysozoa</taxon>
        <taxon>Arthropoda</taxon>
        <taxon>Hexapoda</taxon>
        <taxon>Insecta</taxon>
        <taxon>Pterygota</taxon>
        <taxon>Neoptera</taxon>
        <taxon>Endopterygota</taxon>
        <taxon>Hymenoptera</taxon>
        <taxon>Apocrita</taxon>
        <taxon>Aculeata</taxon>
        <taxon>Formicoidea</taxon>
        <taxon>Formicidae</taxon>
        <taxon>Dorylinae</taxon>
        <taxon>Ooceraea</taxon>
    </lineage>
</organism>
<sequence>MLGFMVLLSQLTDVGNVTKEQFLNRFYSMKTAGGYYVVVIEDPNAGKVIGGKSLGKLVVTIIVQLARHFHCYKLSLDCIDRLVPFYENIGFKREPNNANYLNMRFHGEKATEQSHL</sequence>
<protein>
    <recommendedName>
        <fullName evidence="1">Glucosamine 6-phosphate N-acetyltransferase</fullName>
        <ecNumber evidence="1">2.3.1.4</ecNumber>
    </recommendedName>
</protein>
<gene>
    <name evidence="2" type="ORF">DMN91_007486</name>
</gene>
<comment type="caution">
    <text evidence="2">The sequence shown here is derived from an EMBL/GenBank/DDBJ whole genome shotgun (WGS) entry which is preliminary data.</text>
</comment>
<dbReference type="AlphaFoldDB" id="A0A3L8DL28"/>
<name>A0A3L8DL28_OOCBI</name>
<reference evidence="2" key="2">
    <citation type="submission" date="2018-07" db="EMBL/GenBank/DDBJ databases">
        <authorList>
            <person name="Mckenzie S.K."/>
            <person name="Kronauer D.J.C."/>
        </authorList>
    </citation>
    <scope>NUCLEOTIDE SEQUENCE</scope>
    <source>
        <strain evidence="2">Clonal line C1</strain>
    </source>
</reference>
<dbReference type="OrthoDB" id="10039976at2759"/>
<dbReference type="SUPFAM" id="SSF55729">
    <property type="entry name" value="Acyl-CoA N-acyltransferases (Nat)"/>
    <property type="match status" value="1"/>
</dbReference>
<accession>A0A3L8DL28</accession>
<dbReference type="InterPro" id="IPR016181">
    <property type="entry name" value="Acyl_CoA_acyltransferase"/>
</dbReference>
<evidence type="ECO:0000313" key="2">
    <source>
        <dbReference type="EMBL" id="RLU20872.1"/>
    </source>
</evidence>
<dbReference type="GO" id="GO:0004343">
    <property type="term" value="F:glucosamine 6-phosphate N-acetyltransferase activity"/>
    <property type="evidence" value="ECO:0007669"/>
    <property type="project" value="UniProtKB-UniRule"/>
</dbReference>
<comment type="pathway">
    <text evidence="1">Nucleotide-sugar biosynthesis; UDP-N-acetyl-alpha-D-glucosamine biosynthesis; N-acetyl-alpha-D-glucosamine 1-phosphate from alpha-D-glucosamine 6-phosphate (route I): step 1/2.</text>
</comment>
<dbReference type="EMBL" id="QOIP01000007">
    <property type="protein sequence ID" value="RLU20872.1"/>
    <property type="molecule type" value="Genomic_DNA"/>
</dbReference>
<dbReference type="GO" id="GO:0006048">
    <property type="term" value="P:UDP-N-acetylglucosamine biosynthetic process"/>
    <property type="evidence" value="ECO:0007669"/>
    <property type="project" value="UniProtKB-UniRule"/>
</dbReference>
<comment type="similarity">
    <text evidence="1">Belongs to the acetyltransferase family. GNA1 subfamily.</text>
</comment>
<dbReference type="PANTHER" id="PTHR13355">
    <property type="entry name" value="GLUCOSAMINE 6-PHOSPHATE N-ACETYLTRANSFERASE"/>
    <property type="match status" value="1"/>
</dbReference>
<dbReference type="EC" id="2.3.1.4" evidence="1"/>
<dbReference type="Gene3D" id="3.40.630.30">
    <property type="match status" value="2"/>
</dbReference>
<dbReference type="InterPro" id="IPR039143">
    <property type="entry name" value="GNPNAT1-like"/>
</dbReference>
<evidence type="ECO:0000256" key="1">
    <source>
        <dbReference type="RuleBase" id="RU365086"/>
    </source>
</evidence>
<dbReference type="UniPathway" id="UPA00113">
    <property type="reaction ID" value="UER00529"/>
</dbReference>
<reference evidence="2" key="1">
    <citation type="journal article" date="2018" name="Genome Res.">
        <title>The genomic architecture and molecular evolution of ant odorant receptors.</title>
        <authorList>
            <person name="McKenzie S.K."/>
            <person name="Kronauer D.J.C."/>
        </authorList>
    </citation>
    <scope>NUCLEOTIDE SEQUENCE [LARGE SCALE GENOMIC DNA]</scope>
    <source>
        <strain evidence="2">Clonal line C1</strain>
    </source>
</reference>
<comment type="catalytic activity">
    <reaction evidence="1">
        <text>D-glucosamine 6-phosphate + acetyl-CoA = N-acetyl-D-glucosamine 6-phosphate + CoA + H(+)</text>
        <dbReference type="Rhea" id="RHEA:10292"/>
        <dbReference type="ChEBI" id="CHEBI:15378"/>
        <dbReference type="ChEBI" id="CHEBI:57287"/>
        <dbReference type="ChEBI" id="CHEBI:57288"/>
        <dbReference type="ChEBI" id="CHEBI:57513"/>
        <dbReference type="ChEBI" id="CHEBI:58725"/>
        <dbReference type="EC" id="2.3.1.4"/>
    </reaction>
</comment>
<dbReference type="PANTHER" id="PTHR13355:SF11">
    <property type="entry name" value="GLUCOSAMINE 6-PHOSPHATE N-ACETYLTRANSFERASE"/>
    <property type="match status" value="1"/>
</dbReference>